<protein>
    <recommendedName>
        <fullName evidence="4">Chitooligosaccharide deacetylase</fullName>
    </recommendedName>
    <alternativeName>
        <fullName evidence="6">Nodulation protein B</fullName>
    </alternativeName>
</protein>
<comment type="similarity">
    <text evidence="3">Belongs to the polysaccharide deacetylase family.</text>
</comment>
<dbReference type="PANTHER" id="PTHR34216">
    <property type="match status" value="1"/>
</dbReference>
<evidence type="ECO:0000256" key="4">
    <source>
        <dbReference type="ARBA" id="ARBA00020071"/>
    </source>
</evidence>
<evidence type="ECO:0000256" key="2">
    <source>
        <dbReference type="ARBA" id="ARBA00004613"/>
    </source>
</evidence>
<dbReference type="Pfam" id="PF01522">
    <property type="entry name" value="Polysacc_deac_1"/>
    <property type="match status" value="1"/>
</dbReference>
<evidence type="ECO:0000256" key="5">
    <source>
        <dbReference type="ARBA" id="ARBA00022729"/>
    </source>
</evidence>
<dbReference type="GO" id="GO:0016810">
    <property type="term" value="F:hydrolase activity, acting on carbon-nitrogen (but not peptide) bonds"/>
    <property type="evidence" value="ECO:0007669"/>
    <property type="project" value="InterPro"/>
</dbReference>
<dbReference type="AlphaFoldDB" id="A0A364P2W8"/>
<dbReference type="OrthoDB" id="9814639at2"/>
<reference evidence="8 9" key="1">
    <citation type="submission" date="2017-11" db="EMBL/GenBank/DDBJ databases">
        <title>Draft genome sequence of magnetotactic bacterium Magnetospirillum kuznetsovii LBB-42.</title>
        <authorList>
            <person name="Grouzdev D.S."/>
            <person name="Rysina M.S."/>
            <person name="Baslerov R.V."/>
            <person name="Koziaeva V."/>
        </authorList>
    </citation>
    <scope>NUCLEOTIDE SEQUENCE [LARGE SCALE GENOMIC DNA]</scope>
    <source>
        <strain evidence="8 9">LBB-42</strain>
    </source>
</reference>
<sequence length="300" mass="32105">MVGRDLAARLGQAGARGSDGVVMSLRETLAGPAGAAWRLVGPLLPRPPGAFRILMFHDVPDSQRAALRRLVERLVAENRLIGPAEAASRLRHGGASPGLPPVLLSFDDGFASNLEVAETILAPLGAHALFFVCPGLMDLSKDEQAAAVSANVLRGLKPAPEPLMDWTAVERLVTLGHTIGNHTSDHLRLTELSADAKAEQIEKAAEALRSRLGETPDWFAYTFGDVDSIDAESLHLIGRHHRYCRSGVRGVNGKGTAPLALRGDHVDLAATPTWRMLAVDGALALAYGEQRQHLDRMVQA</sequence>
<dbReference type="Proteomes" id="UP000251075">
    <property type="component" value="Unassembled WGS sequence"/>
</dbReference>
<dbReference type="InterPro" id="IPR051398">
    <property type="entry name" value="Polysacch_Deacetylase"/>
</dbReference>
<proteinExistence type="inferred from homology"/>
<dbReference type="InterPro" id="IPR002509">
    <property type="entry name" value="NODB_dom"/>
</dbReference>
<dbReference type="InterPro" id="IPR011330">
    <property type="entry name" value="Glyco_hydro/deAcase_b/a-brl"/>
</dbReference>
<name>A0A364P2W8_9PROT</name>
<dbReference type="GO" id="GO:0005975">
    <property type="term" value="P:carbohydrate metabolic process"/>
    <property type="evidence" value="ECO:0007669"/>
    <property type="project" value="InterPro"/>
</dbReference>
<dbReference type="CDD" id="cd10918">
    <property type="entry name" value="CE4_NodB_like_5s_6s"/>
    <property type="match status" value="1"/>
</dbReference>
<evidence type="ECO:0000256" key="6">
    <source>
        <dbReference type="ARBA" id="ARBA00032976"/>
    </source>
</evidence>
<evidence type="ECO:0000313" key="9">
    <source>
        <dbReference type="Proteomes" id="UP000251075"/>
    </source>
</evidence>
<comment type="function">
    <text evidence="1">Is involved in generating a small heat-stable compound (Nod), an acylated oligomer of N-acetylglucosamine, that stimulates mitosis in various plant protoplasts.</text>
</comment>
<keyword evidence="9" id="KW-1185">Reference proteome</keyword>
<feature type="domain" description="NodB homology" evidence="7">
    <location>
        <begin position="100"/>
        <end position="300"/>
    </location>
</feature>
<dbReference type="PANTHER" id="PTHR34216:SF3">
    <property type="entry name" value="POLY-BETA-1,6-N-ACETYL-D-GLUCOSAMINE N-DEACETYLASE"/>
    <property type="match status" value="1"/>
</dbReference>
<evidence type="ECO:0000256" key="1">
    <source>
        <dbReference type="ARBA" id="ARBA00003236"/>
    </source>
</evidence>
<dbReference type="SUPFAM" id="SSF88713">
    <property type="entry name" value="Glycoside hydrolase/deacetylase"/>
    <property type="match status" value="1"/>
</dbReference>
<dbReference type="PROSITE" id="PS51677">
    <property type="entry name" value="NODB"/>
    <property type="match status" value="1"/>
</dbReference>
<comment type="subcellular location">
    <subcellularLocation>
        <location evidence="2">Secreted</location>
    </subcellularLocation>
</comment>
<evidence type="ECO:0000313" key="8">
    <source>
        <dbReference type="EMBL" id="RAU23610.1"/>
    </source>
</evidence>
<evidence type="ECO:0000256" key="3">
    <source>
        <dbReference type="ARBA" id="ARBA00010973"/>
    </source>
</evidence>
<dbReference type="Gene3D" id="3.20.20.370">
    <property type="entry name" value="Glycoside hydrolase/deacetylase"/>
    <property type="match status" value="1"/>
</dbReference>
<dbReference type="GO" id="GO:0005576">
    <property type="term" value="C:extracellular region"/>
    <property type="evidence" value="ECO:0007669"/>
    <property type="project" value="UniProtKB-SubCell"/>
</dbReference>
<evidence type="ECO:0000259" key="7">
    <source>
        <dbReference type="PROSITE" id="PS51677"/>
    </source>
</evidence>
<gene>
    <name evidence="8" type="ORF">CU669_00440</name>
</gene>
<keyword evidence="5" id="KW-0732">Signal</keyword>
<accession>A0A364P2W8</accession>
<dbReference type="EMBL" id="PGTO01000001">
    <property type="protein sequence ID" value="RAU23610.1"/>
    <property type="molecule type" value="Genomic_DNA"/>
</dbReference>
<comment type="caution">
    <text evidence="8">The sequence shown here is derived from an EMBL/GenBank/DDBJ whole genome shotgun (WGS) entry which is preliminary data.</text>
</comment>
<organism evidence="8 9">
    <name type="scientific">Paramagnetospirillum kuznetsovii</name>
    <dbReference type="NCBI Taxonomy" id="2053833"/>
    <lineage>
        <taxon>Bacteria</taxon>
        <taxon>Pseudomonadati</taxon>
        <taxon>Pseudomonadota</taxon>
        <taxon>Alphaproteobacteria</taxon>
        <taxon>Rhodospirillales</taxon>
        <taxon>Magnetospirillaceae</taxon>
        <taxon>Paramagnetospirillum</taxon>
    </lineage>
</organism>